<comment type="caution">
    <text evidence="1">The sequence shown here is derived from an EMBL/GenBank/DDBJ whole genome shotgun (WGS) entry which is preliminary data.</text>
</comment>
<keyword evidence="2" id="KW-1185">Reference proteome</keyword>
<gene>
    <name evidence="1" type="ORF">HAX54_036636</name>
</gene>
<feature type="non-terminal residue" evidence="1">
    <location>
        <position position="69"/>
    </location>
</feature>
<proteinExistence type="predicted"/>
<reference evidence="1 2" key="1">
    <citation type="journal article" date="2021" name="BMC Genomics">
        <title>Datura genome reveals duplications of psychoactive alkaloid biosynthetic genes and high mutation rate following tissue culture.</title>
        <authorList>
            <person name="Rajewski A."/>
            <person name="Carter-House D."/>
            <person name="Stajich J."/>
            <person name="Litt A."/>
        </authorList>
    </citation>
    <scope>NUCLEOTIDE SEQUENCE [LARGE SCALE GENOMIC DNA]</scope>
    <source>
        <strain evidence="1">AR-01</strain>
    </source>
</reference>
<evidence type="ECO:0000313" key="1">
    <source>
        <dbReference type="EMBL" id="MCD7457949.1"/>
    </source>
</evidence>
<dbReference type="Proteomes" id="UP000823775">
    <property type="component" value="Unassembled WGS sequence"/>
</dbReference>
<organism evidence="1 2">
    <name type="scientific">Datura stramonium</name>
    <name type="common">Jimsonweed</name>
    <name type="synonym">Common thornapple</name>
    <dbReference type="NCBI Taxonomy" id="4076"/>
    <lineage>
        <taxon>Eukaryota</taxon>
        <taxon>Viridiplantae</taxon>
        <taxon>Streptophyta</taxon>
        <taxon>Embryophyta</taxon>
        <taxon>Tracheophyta</taxon>
        <taxon>Spermatophyta</taxon>
        <taxon>Magnoliopsida</taxon>
        <taxon>eudicotyledons</taxon>
        <taxon>Gunneridae</taxon>
        <taxon>Pentapetalae</taxon>
        <taxon>asterids</taxon>
        <taxon>lamiids</taxon>
        <taxon>Solanales</taxon>
        <taxon>Solanaceae</taxon>
        <taxon>Solanoideae</taxon>
        <taxon>Datureae</taxon>
        <taxon>Datura</taxon>
    </lineage>
</organism>
<evidence type="ECO:0000313" key="2">
    <source>
        <dbReference type="Proteomes" id="UP000823775"/>
    </source>
</evidence>
<sequence>MDSSLINKFTSSEAIPTLPLTTDPSTSIGPEATSEVLARLERQISELNHIVIQTREALQTPPNTTPLLD</sequence>
<name>A0ABS8SGD4_DATST</name>
<protein>
    <submittedName>
        <fullName evidence="1">Uncharacterized protein</fullName>
    </submittedName>
</protein>
<accession>A0ABS8SGD4</accession>
<dbReference type="EMBL" id="JACEIK010000487">
    <property type="protein sequence ID" value="MCD7457949.1"/>
    <property type="molecule type" value="Genomic_DNA"/>
</dbReference>